<gene>
    <name evidence="1" type="ORF">NPIL_141881</name>
</gene>
<proteinExistence type="predicted"/>
<name>A0A8X6IGH0_NEPPI</name>
<organism evidence="1 2">
    <name type="scientific">Nephila pilipes</name>
    <name type="common">Giant wood spider</name>
    <name type="synonym">Nephila maculata</name>
    <dbReference type="NCBI Taxonomy" id="299642"/>
    <lineage>
        <taxon>Eukaryota</taxon>
        <taxon>Metazoa</taxon>
        <taxon>Ecdysozoa</taxon>
        <taxon>Arthropoda</taxon>
        <taxon>Chelicerata</taxon>
        <taxon>Arachnida</taxon>
        <taxon>Araneae</taxon>
        <taxon>Araneomorphae</taxon>
        <taxon>Entelegynae</taxon>
        <taxon>Araneoidea</taxon>
        <taxon>Nephilidae</taxon>
        <taxon>Nephila</taxon>
    </lineage>
</organism>
<evidence type="ECO:0000313" key="1">
    <source>
        <dbReference type="EMBL" id="GFS42164.1"/>
    </source>
</evidence>
<keyword evidence="2" id="KW-1185">Reference proteome</keyword>
<accession>A0A8X6IGH0</accession>
<comment type="caution">
    <text evidence="1">The sequence shown here is derived from an EMBL/GenBank/DDBJ whole genome shotgun (WGS) entry which is preliminary data.</text>
</comment>
<evidence type="ECO:0000313" key="2">
    <source>
        <dbReference type="Proteomes" id="UP000887013"/>
    </source>
</evidence>
<dbReference type="EMBL" id="BMAW01089913">
    <property type="protein sequence ID" value="GFS42164.1"/>
    <property type="molecule type" value="Genomic_DNA"/>
</dbReference>
<dbReference type="AlphaFoldDB" id="A0A8X6IGH0"/>
<reference evidence="1" key="1">
    <citation type="submission" date="2020-08" db="EMBL/GenBank/DDBJ databases">
        <title>Multicomponent nature underlies the extraordinary mechanical properties of spider dragline silk.</title>
        <authorList>
            <person name="Kono N."/>
            <person name="Nakamura H."/>
            <person name="Mori M."/>
            <person name="Yoshida Y."/>
            <person name="Ohtoshi R."/>
            <person name="Malay A.D."/>
            <person name="Moran D.A.P."/>
            <person name="Tomita M."/>
            <person name="Numata K."/>
            <person name="Arakawa K."/>
        </authorList>
    </citation>
    <scope>NUCLEOTIDE SEQUENCE</scope>
</reference>
<protein>
    <submittedName>
        <fullName evidence="1">Uncharacterized protein</fullName>
    </submittedName>
</protein>
<dbReference type="Proteomes" id="UP000887013">
    <property type="component" value="Unassembled WGS sequence"/>
</dbReference>
<sequence>MRAGEKLLFSTSFRETLIADSKSTAKRSSILLELLSFPPLDFSQNCGETNRNGISSETHSGHRLWGG</sequence>